<dbReference type="EMBL" id="FMYF01000011">
    <property type="protein sequence ID" value="SDB95324.1"/>
    <property type="molecule type" value="Genomic_DNA"/>
</dbReference>
<name>A0A1G6HMA6_9ACTN</name>
<evidence type="ECO:0000256" key="5">
    <source>
        <dbReference type="ARBA" id="ARBA00022989"/>
    </source>
</evidence>
<evidence type="ECO:0000256" key="8">
    <source>
        <dbReference type="SAM" id="Phobius"/>
    </source>
</evidence>
<dbReference type="GO" id="GO:0015204">
    <property type="term" value="F:urea transmembrane transporter activity"/>
    <property type="evidence" value="ECO:0007669"/>
    <property type="project" value="InterPro"/>
</dbReference>
<feature type="transmembrane region" description="Helical" evidence="8">
    <location>
        <begin position="71"/>
        <end position="88"/>
    </location>
</feature>
<dbReference type="Gene3D" id="1.10.3430.10">
    <property type="entry name" value="Ammonium transporter AmtB like domains"/>
    <property type="match status" value="1"/>
</dbReference>
<accession>A0A1G6HMA6</accession>
<proteinExistence type="inferred from homology"/>
<keyword evidence="4 8" id="KW-0812">Transmembrane</keyword>
<evidence type="ECO:0000256" key="3">
    <source>
        <dbReference type="ARBA" id="ARBA00022475"/>
    </source>
</evidence>
<dbReference type="PANTHER" id="PTHR10464">
    <property type="entry name" value="UREA TRANSPORTER"/>
    <property type="match status" value="1"/>
</dbReference>
<feature type="transmembrane region" description="Helical" evidence="8">
    <location>
        <begin position="95"/>
        <end position="115"/>
    </location>
</feature>
<dbReference type="GO" id="GO:0005886">
    <property type="term" value="C:plasma membrane"/>
    <property type="evidence" value="ECO:0007669"/>
    <property type="project" value="UniProtKB-SubCell"/>
</dbReference>
<feature type="site" description="Important for channel permeability" evidence="7">
    <location>
        <position position="322"/>
    </location>
</feature>
<dbReference type="Pfam" id="PF03253">
    <property type="entry name" value="UT"/>
    <property type="match status" value="1"/>
</dbReference>
<comment type="subcellular location">
    <subcellularLocation>
        <location evidence="1">Cell membrane</location>
        <topology evidence="1">Multi-pass membrane protein</topology>
    </subcellularLocation>
</comment>
<evidence type="ECO:0000256" key="4">
    <source>
        <dbReference type="ARBA" id="ARBA00022692"/>
    </source>
</evidence>
<evidence type="ECO:0000256" key="7">
    <source>
        <dbReference type="PIRSR" id="PIRSR016502-1"/>
    </source>
</evidence>
<keyword evidence="6 8" id="KW-0472">Membrane</keyword>
<feature type="transmembrane region" description="Helical" evidence="8">
    <location>
        <begin position="241"/>
        <end position="260"/>
    </location>
</feature>
<dbReference type="RefSeq" id="WP_092612777.1">
    <property type="nucleotide sequence ID" value="NZ_FMYF01000011.1"/>
</dbReference>
<dbReference type="OrthoDB" id="3672812at2"/>
<comment type="similarity">
    <text evidence="2">Belongs to the urea transporter family.</text>
</comment>
<gene>
    <name evidence="9" type="ORF">GA0111570_11184</name>
</gene>
<keyword evidence="3" id="KW-1003">Cell membrane</keyword>
<dbReference type="InterPro" id="IPR029020">
    <property type="entry name" value="Ammonium/urea_transptr"/>
</dbReference>
<sequence>MPTTVNEPIRTPALDTMLDVLRAPFPGAGSNIALRWVDRVLRGTGQVVFQGNWLTGLFILVAIGINSRVYLVAALVGVVASTGTALLLRMDRGLVDAGLCGFNGVLLGIGLNAYLSQDFTAGQWPDALLYVYIVVGAAMTTVMLAAISSLLGSRKVPALTAPFVFTAWMFIFATLQFGDFHPGPLLQAILPSHLIATEPVTIETWYEGTFKGIAEIFFQDNALSGIVIVIGIALNSRVSALMGLLGSLSGVAVALLYGASETPVALGLYGFNAALTAMALGGVFFVLNRMGALYTLFGTLVTVWAWATMSVLLSPLGMPTFTSAFVIVGWFFILAKAGFLGVVPIDPADSTYPEDNLRRWRGGRLSDGR</sequence>
<dbReference type="InterPro" id="IPR004937">
    <property type="entry name" value="Urea_transporter"/>
</dbReference>
<keyword evidence="10" id="KW-1185">Reference proteome</keyword>
<dbReference type="PIRSF" id="PIRSF016502">
    <property type="entry name" value="Urea_transporter"/>
    <property type="match status" value="1"/>
</dbReference>
<reference evidence="9 10" key="1">
    <citation type="submission" date="2016-06" db="EMBL/GenBank/DDBJ databases">
        <authorList>
            <person name="Olsen C.W."/>
            <person name="Carey S."/>
            <person name="Hinshaw L."/>
            <person name="Karasin A.I."/>
        </authorList>
    </citation>
    <scope>NUCLEOTIDE SEQUENCE [LARGE SCALE GENOMIC DNA]</scope>
    <source>
        <strain evidence="9 10">LZ-22</strain>
    </source>
</reference>
<keyword evidence="5 8" id="KW-1133">Transmembrane helix</keyword>
<evidence type="ECO:0000313" key="10">
    <source>
        <dbReference type="Proteomes" id="UP000199086"/>
    </source>
</evidence>
<evidence type="ECO:0000256" key="1">
    <source>
        <dbReference type="ARBA" id="ARBA00004651"/>
    </source>
</evidence>
<evidence type="ECO:0000313" key="9">
    <source>
        <dbReference type="EMBL" id="SDB95324.1"/>
    </source>
</evidence>
<feature type="transmembrane region" description="Helical" evidence="8">
    <location>
        <begin position="47"/>
        <end position="65"/>
    </location>
</feature>
<dbReference type="PANTHER" id="PTHR10464:SF4">
    <property type="entry name" value="UREA TRANSPORTER"/>
    <property type="match status" value="1"/>
</dbReference>
<protein>
    <submittedName>
        <fullName evidence="9">Urea transporter</fullName>
    </submittedName>
</protein>
<feature type="transmembrane region" description="Helical" evidence="8">
    <location>
        <begin position="158"/>
        <end position="177"/>
    </location>
</feature>
<feature type="transmembrane region" description="Helical" evidence="8">
    <location>
        <begin position="320"/>
        <end position="343"/>
    </location>
</feature>
<feature type="transmembrane region" description="Helical" evidence="8">
    <location>
        <begin position="216"/>
        <end position="234"/>
    </location>
</feature>
<dbReference type="AlphaFoldDB" id="A0A1G6HMA6"/>
<evidence type="ECO:0000256" key="2">
    <source>
        <dbReference type="ARBA" id="ARBA00005914"/>
    </source>
</evidence>
<dbReference type="STRING" id="1577474.GA0111570_11184"/>
<organism evidence="9 10">
    <name type="scientific">Raineyella antarctica</name>
    <dbReference type="NCBI Taxonomy" id="1577474"/>
    <lineage>
        <taxon>Bacteria</taxon>
        <taxon>Bacillati</taxon>
        <taxon>Actinomycetota</taxon>
        <taxon>Actinomycetes</taxon>
        <taxon>Propionibacteriales</taxon>
        <taxon>Propionibacteriaceae</taxon>
        <taxon>Raineyella</taxon>
    </lineage>
</organism>
<dbReference type="Proteomes" id="UP000199086">
    <property type="component" value="Unassembled WGS sequence"/>
</dbReference>
<feature type="transmembrane region" description="Helical" evidence="8">
    <location>
        <begin position="294"/>
        <end position="314"/>
    </location>
</feature>
<feature type="transmembrane region" description="Helical" evidence="8">
    <location>
        <begin position="127"/>
        <end position="151"/>
    </location>
</feature>
<feature type="transmembrane region" description="Helical" evidence="8">
    <location>
        <begin position="266"/>
        <end position="287"/>
    </location>
</feature>
<evidence type="ECO:0000256" key="6">
    <source>
        <dbReference type="ARBA" id="ARBA00023136"/>
    </source>
</evidence>